<accession>A0A9P8LG69</accession>
<dbReference type="EMBL" id="JAGHQM010000193">
    <property type="protein sequence ID" value="KAH0563505.1"/>
    <property type="molecule type" value="Genomic_DNA"/>
</dbReference>
<dbReference type="GO" id="GO:0000324">
    <property type="term" value="C:fungal-type vacuole"/>
    <property type="evidence" value="ECO:0007669"/>
    <property type="project" value="TreeGrafter"/>
</dbReference>
<dbReference type="InterPro" id="IPR001461">
    <property type="entry name" value="Aspartic_peptidase_A1"/>
</dbReference>
<evidence type="ECO:0000256" key="2">
    <source>
        <dbReference type="PIRSR" id="PIRSR601461-1"/>
    </source>
</evidence>
<dbReference type="Proteomes" id="UP000750711">
    <property type="component" value="Unassembled WGS sequence"/>
</dbReference>
<reference evidence="4" key="1">
    <citation type="submission" date="2021-03" db="EMBL/GenBank/DDBJ databases">
        <title>Comparative genomics and phylogenomic investigation of the class Geoglossomycetes provide insights into ecological specialization and systematics.</title>
        <authorList>
            <person name="Melie T."/>
            <person name="Pirro S."/>
            <person name="Miller A.N."/>
            <person name="Quandt A."/>
        </authorList>
    </citation>
    <scope>NUCLEOTIDE SEQUENCE</scope>
    <source>
        <strain evidence="4">CAQ_001_2017</strain>
    </source>
</reference>
<comment type="similarity">
    <text evidence="1">Belongs to the peptidase A1 family.</text>
</comment>
<sequence>MQDFLPIYITNVSVGNPPQPVSLLLDLTENPVVLPSCQCEYSCEEGYHRYNSSLSSTYRPDGRFMGAKWGGVNYWGHVSRDTIHFADVNVPEQLFEEWTQATCYTFFCIRGGSESGFDGFLGLAPPWNRGRHSDVSNTLSLLLSNKLLSSPTFSLKLPRSPVDEGELRFGTSNPPLHASPPITLPVVNATGEDQSWAADLWNVAATHITFNTPIPLHQSLPTNHIALFDSATPWLILPSALARNLTEVVGASPGPYWFYNVPCSRRPELPTLTFGLGPGGGRNFTISGFDYTYEIDIPHIGLTCITTFQSSGEFYGDESEVTTLGSAFMKRFYSTFDMEKREIRCESFQMENGLLLLLLLSTKWFGALPPLFC</sequence>
<name>A0A9P8LG69_9PEZI</name>
<proteinExistence type="inferred from homology"/>
<dbReference type="PANTHER" id="PTHR47966">
    <property type="entry name" value="BETA-SITE APP-CLEAVING ENZYME, ISOFORM A-RELATED"/>
    <property type="match status" value="1"/>
</dbReference>
<feature type="domain" description="Peptidase A1" evidence="3">
    <location>
        <begin position="8"/>
        <end position="346"/>
    </location>
</feature>
<dbReference type="InterPro" id="IPR033121">
    <property type="entry name" value="PEPTIDASE_A1"/>
</dbReference>
<dbReference type="PANTHER" id="PTHR47966:SF51">
    <property type="entry name" value="BETA-SITE APP-CLEAVING ENZYME, ISOFORM A-RELATED"/>
    <property type="match status" value="1"/>
</dbReference>
<organism evidence="4 5">
    <name type="scientific">Trichoglossum hirsutum</name>
    <dbReference type="NCBI Taxonomy" id="265104"/>
    <lineage>
        <taxon>Eukaryota</taxon>
        <taxon>Fungi</taxon>
        <taxon>Dikarya</taxon>
        <taxon>Ascomycota</taxon>
        <taxon>Pezizomycotina</taxon>
        <taxon>Geoglossomycetes</taxon>
        <taxon>Geoglossales</taxon>
        <taxon>Geoglossaceae</taxon>
        <taxon>Trichoglossum</taxon>
    </lineage>
</organism>
<feature type="active site" evidence="2">
    <location>
        <position position="26"/>
    </location>
</feature>
<dbReference type="InterPro" id="IPR021109">
    <property type="entry name" value="Peptidase_aspartic_dom_sf"/>
</dbReference>
<keyword evidence="5" id="KW-1185">Reference proteome</keyword>
<dbReference type="GO" id="GO:0004190">
    <property type="term" value="F:aspartic-type endopeptidase activity"/>
    <property type="evidence" value="ECO:0007669"/>
    <property type="project" value="InterPro"/>
</dbReference>
<evidence type="ECO:0000259" key="3">
    <source>
        <dbReference type="PROSITE" id="PS51767"/>
    </source>
</evidence>
<dbReference type="Pfam" id="PF00026">
    <property type="entry name" value="Asp"/>
    <property type="match status" value="1"/>
</dbReference>
<evidence type="ECO:0000313" key="5">
    <source>
        <dbReference type="Proteomes" id="UP000750711"/>
    </source>
</evidence>
<dbReference type="Gene3D" id="2.40.70.10">
    <property type="entry name" value="Acid Proteases"/>
    <property type="match status" value="2"/>
</dbReference>
<dbReference type="PROSITE" id="PS51767">
    <property type="entry name" value="PEPTIDASE_A1"/>
    <property type="match status" value="1"/>
</dbReference>
<comment type="caution">
    <text evidence="4">The sequence shown here is derived from an EMBL/GenBank/DDBJ whole genome shotgun (WGS) entry which is preliminary data.</text>
</comment>
<evidence type="ECO:0000256" key="1">
    <source>
        <dbReference type="ARBA" id="ARBA00007447"/>
    </source>
</evidence>
<gene>
    <name evidence="4" type="ORF">GP486_001926</name>
</gene>
<dbReference type="GO" id="GO:0006508">
    <property type="term" value="P:proteolysis"/>
    <property type="evidence" value="ECO:0007669"/>
    <property type="project" value="InterPro"/>
</dbReference>
<dbReference type="AlphaFoldDB" id="A0A9P8LG69"/>
<protein>
    <recommendedName>
        <fullName evidence="3">Peptidase A1 domain-containing protein</fullName>
    </recommendedName>
</protein>
<dbReference type="SUPFAM" id="SSF50630">
    <property type="entry name" value="Acid proteases"/>
    <property type="match status" value="1"/>
</dbReference>
<feature type="active site" evidence="2">
    <location>
        <position position="229"/>
    </location>
</feature>
<evidence type="ECO:0000313" key="4">
    <source>
        <dbReference type="EMBL" id="KAH0563505.1"/>
    </source>
</evidence>